<dbReference type="eggNOG" id="COG1763">
    <property type="taxonomic scope" value="Bacteria"/>
</dbReference>
<dbReference type="KEGG" id="cbv:U729_1822"/>
<dbReference type="PANTHER" id="PTHR40072:SF1">
    <property type="entry name" value="MOLYBDOPTERIN-GUANINE DINUCLEOTIDE BIOSYNTHESIS ADAPTER PROTEIN"/>
    <property type="match status" value="1"/>
</dbReference>
<organism evidence="2 3">
    <name type="scientific">Clostridium baratii str. Sullivan</name>
    <dbReference type="NCBI Taxonomy" id="1415775"/>
    <lineage>
        <taxon>Bacteria</taxon>
        <taxon>Bacillati</taxon>
        <taxon>Bacillota</taxon>
        <taxon>Clostridia</taxon>
        <taxon>Eubacteriales</taxon>
        <taxon>Clostridiaceae</taxon>
        <taxon>Clostridium</taxon>
    </lineage>
</organism>
<dbReference type="CDD" id="cd03116">
    <property type="entry name" value="MobB"/>
    <property type="match status" value="1"/>
</dbReference>
<name>A0A0A7FV40_9CLOT</name>
<dbReference type="Proteomes" id="UP000030635">
    <property type="component" value="Chromosome"/>
</dbReference>
<dbReference type="PANTHER" id="PTHR40072">
    <property type="entry name" value="MOLYBDOPTERIN-GUANINE DINUCLEOTIDE BIOSYNTHESIS ADAPTER PROTEIN-RELATED"/>
    <property type="match status" value="1"/>
</dbReference>
<dbReference type="EMBL" id="CP006905">
    <property type="protein sequence ID" value="AIY83504.1"/>
    <property type="molecule type" value="Genomic_DNA"/>
</dbReference>
<evidence type="ECO:0000313" key="2">
    <source>
        <dbReference type="EMBL" id="AIY83504.1"/>
    </source>
</evidence>
<dbReference type="OrthoDB" id="9786803at2"/>
<dbReference type="SUPFAM" id="SSF52540">
    <property type="entry name" value="P-loop containing nucleoside triphosphate hydrolases"/>
    <property type="match status" value="1"/>
</dbReference>
<dbReference type="GO" id="GO:0006777">
    <property type="term" value="P:Mo-molybdopterin cofactor biosynthetic process"/>
    <property type="evidence" value="ECO:0007669"/>
    <property type="project" value="InterPro"/>
</dbReference>
<dbReference type="InterPro" id="IPR027417">
    <property type="entry name" value="P-loop_NTPase"/>
</dbReference>
<dbReference type="InterPro" id="IPR052539">
    <property type="entry name" value="MGD_biosynthesis_adapter"/>
</dbReference>
<dbReference type="AlphaFoldDB" id="A0A0A7FV40"/>
<evidence type="ECO:0000313" key="3">
    <source>
        <dbReference type="Proteomes" id="UP000030635"/>
    </source>
</evidence>
<reference evidence="2 3" key="1">
    <citation type="journal article" date="2015" name="Infect. Genet. Evol.">
        <title>Genomic sequences of six botulinum neurotoxin-producing strains representing three clostridial species illustrate the mobility and diversity of botulinum neurotoxin genes.</title>
        <authorList>
            <person name="Smith T.J."/>
            <person name="Hill K.K."/>
            <person name="Xie G."/>
            <person name="Foley B.T."/>
            <person name="Williamson C.H."/>
            <person name="Foster J.T."/>
            <person name="Johnson S.L."/>
            <person name="Chertkov O."/>
            <person name="Teshima H."/>
            <person name="Gibbons H.S."/>
            <person name="Johnsky L.A."/>
            <person name="Karavis M.A."/>
            <person name="Smith L.A."/>
        </authorList>
    </citation>
    <scope>NUCLEOTIDE SEQUENCE [LARGE SCALE GENOMIC DNA]</scope>
    <source>
        <strain evidence="2">Sullivan</strain>
    </source>
</reference>
<dbReference type="GO" id="GO:0005525">
    <property type="term" value="F:GTP binding"/>
    <property type="evidence" value="ECO:0007669"/>
    <property type="project" value="InterPro"/>
</dbReference>
<evidence type="ECO:0000259" key="1">
    <source>
        <dbReference type="Pfam" id="PF03205"/>
    </source>
</evidence>
<proteinExistence type="predicted"/>
<dbReference type="InterPro" id="IPR004435">
    <property type="entry name" value="MobB_dom"/>
</dbReference>
<accession>A0A0A7FV40</accession>
<sequence length="169" mass="19144">MAFVINVVAECSGVGKTTLVEGIIKELKLRGYSIGTIKHDVHGFDMDKKGKDTYRHREAGADTVIISSKNKMAMIKEVKEEMDLDSLIFMLNDKDFIIVEGYKKSNLKKIEVFRSGISKNIITPKERLICIASDTDIKTYEDYLIDINDYKSIVNLILDKFKKETEGGI</sequence>
<dbReference type="NCBIfam" id="TIGR00176">
    <property type="entry name" value="mobB"/>
    <property type="match status" value="1"/>
</dbReference>
<dbReference type="RefSeq" id="WP_039313947.1">
    <property type="nucleotide sequence ID" value="NZ_CP006905.1"/>
</dbReference>
<protein>
    <submittedName>
        <fullName evidence="2">Molybdopterin-guanine dinucleotide biosynthesis protein B</fullName>
    </submittedName>
</protein>
<dbReference type="STRING" id="1561.NPD11_1197"/>
<dbReference type="Gene3D" id="3.40.50.300">
    <property type="entry name" value="P-loop containing nucleotide triphosphate hydrolases"/>
    <property type="match status" value="1"/>
</dbReference>
<dbReference type="HOGENOM" id="CLU_068199_2_2_9"/>
<feature type="domain" description="Molybdopterin-guanine dinucleotide biosynthesis protein B (MobB)" evidence="1">
    <location>
        <begin position="6"/>
        <end position="134"/>
    </location>
</feature>
<dbReference type="Pfam" id="PF03205">
    <property type="entry name" value="MobB"/>
    <property type="match status" value="1"/>
</dbReference>
<keyword evidence="3" id="KW-1185">Reference proteome</keyword>
<gene>
    <name evidence="2" type="primary">mobB</name>
    <name evidence="2" type="ORF">U729_1822</name>
</gene>